<dbReference type="GO" id="GO:0005743">
    <property type="term" value="C:mitochondrial inner membrane"/>
    <property type="evidence" value="ECO:0007669"/>
    <property type="project" value="TreeGrafter"/>
</dbReference>
<evidence type="ECO:0000256" key="2">
    <source>
        <dbReference type="ARBA" id="ARBA00022989"/>
    </source>
</evidence>
<evidence type="ECO:0000313" key="7">
    <source>
        <dbReference type="EMBL" id="CAG7731414.1"/>
    </source>
</evidence>
<dbReference type="PROSITE" id="PS50929">
    <property type="entry name" value="ABC_TM1F"/>
    <property type="match status" value="2"/>
</dbReference>
<keyword evidence="3 4" id="KW-0472">Membrane</keyword>
<dbReference type="GO" id="GO:0090374">
    <property type="term" value="P:oligopeptide export from mitochondrion"/>
    <property type="evidence" value="ECO:0007669"/>
    <property type="project" value="TreeGrafter"/>
</dbReference>
<dbReference type="EMBL" id="CAJVCH010212276">
    <property type="protein sequence ID" value="CAG7731414.1"/>
    <property type="molecule type" value="Genomic_DNA"/>
</dbReference>
<dbReference type="OrthoDB" id="6500128at2759"/>
<dbReference type="Pfam" id="PF00005">
    <property type="entry name" value="ABC_tran"/>
    <property type="match status" value="2"/>
</dbReference>
<dbReference type="Pfam" id="PF00664">
    <property type="entry name" value="ABC_membrane"/>
    <property type="match status" value="2"/>
</dbReference>
<feature type="transmembrane region" description="Helical" evidence="4">
    <location>
        <begin position="266"/>
        <end position="283"/>
    </location>
</feature>
<name>A0A8J2K4S2_9HEXA</name>
<evidence type="ECO:0000256" key="1">
    <source>
        <dbReference type="ARBA" id="ARBA00022692"/>
    </source>
</evidence>
<feature type="non-terminal residue" evidence="7">
    <location>
        <position position="1"/>
    </location>
</feature>
<feature type="domain" description="ABC transmembrane type-1" evidence="6">
    <location>
        <begin position="118"/>
        <end position="333"/>
    </location>
</feature>
<feature type="transmembrane region" description="Helical" evidence="4">
    <location>
        <begin position="170"/>
        <end position="190"/>
    </location>
</feature>
<dbReference type="GO" id="GO:0016887">
    <property type="term" value="F:ATP hydrolysis activity"/>
    <property type="evidence" value="ECO:0007669"/>
    <property type="project" value="InterPro"/>
</dbReference>
<feature type="domain" description="ABC transporter" evidence="5">
    <location>
        <begin position="1307"/>
        <end position="1547"/>
    </location>
</feature>
<evidence type="ECO:0000256" key="3">
    <source>
        <dbReference type="ARBA" id="ARBA00023136"/>
    </source>
</evidence>
<dbReference type="InterPro" id="IPR003439">
    <property type="entry name" value="ABC_transporter-like_ATP-bd"/>
</dbReference>
<feature type="transmembrane region" description="Helical" evidence="4">
    <location>
        <begin position="343"/>
        <end position="369"/>
    </location>
</feature>
<feature type="transmembrane region" description="Helical" evidence="4">
    <location>
        <begin position="1120"/>
        <end position="1139"/>
    </location>
</feature>
<feature type="transmembrane region" description="Helical" evidence="4">
    <location>
        <begin position="111"/>
        <end position="136"/>
    </location>
</feature>
<gene>
    <name evidence="7" type="ORF">AFUS01_LOCUS20006</name>
</gene>
<evidence type="ECO:0000313" key="8">
    <source>
        <dbReference type="Proteomes" id="UP000708208"/>
    </source>
</evidence>
<accession>A0A8J2K4S2</accession>
<evidence type="ECO:0000259" key="5">
    <source>
        <dbReference type="PROSITE" id="PS50893"/>
    </source>
</evidence>
<keyword evidence="1 4" id="KW-0812">Transmembrane</keyword>
<dbReference type="Proteomes" id="UP000708208">
    <property type="component" value="Unassembled WGS sequence"/>
</dbReference>
<feature type="domain" description="ABC transmembrane type-1" evidence="6">
    <location>
        <begin position="1042"/>
        <end position="1203"/>
    </location>
</feature>
<feature type="transmembrane region" description="Helical" evidence="4">
    <location>
        <begin position="401"/>
        <end position="420"/>
    </location>
</feature>
<dbReference type="GO" id="GO:0015421">
    <property type="term" value="F:ABC-type oligopeptide transporter activity"/>
    <property type="evidence" value="ECO:0007669"/>
    <property type="project" value="TreeGrafter"/>
</dbReference>
<keyword evidence="8" id="KW-1185">Reference proteome</keyword>
<feature type="transmembrane region" description="Helical" evidence="4">
    <location>
        <begin position="1209"/>
        <end position="1228"/>
    </location>
</feature>
<feature type="transmembrane region" description="Helical" evidence="4">
    <location>
        <begin position="977"/>
        <end position="997"/>
    </location>
</feature>
<dbReference type="InterPro" id="IPR011527">
    <property type="entry name" value="ABC1_TM_dom"/>
</dbReference>
<protein>
    <submittedName>
        <fullName evidence="7">Uncharacterized protein</fullName>
    </submittedName>
</protein>
<evidence type="ECO:0000259" key="6">
    <source>
        <dbReference type="PROSITE" id="PS50929"/>
    </source>
</evidence>
<feature type="transmembrane region" description="Helical" evidence="4">
    <location>
        <begin position="241"/>
        <end position="260"/>
    </location>
</feature>
<organism evidence="7 8">
    <name type="scientific">Allacma fusca</name>
    <dbReference type="NCBI Taxonomy" id="39272"/>
    <lineage>
        <taxon>Eukaryota</taxon>
        <taxon>Metazoa</taxon>
        <taxon>Ecdysozoa</taxon>
        <taxon>Arthropoda</taxon>
        <taxon>Hexapoda</taxon>
        <taxon>Collembola</taxon>
        <taxon>Symphypleona</taxon>
        <taxon>Sminthuridae</taxon>
        <taxon>Allacma</taxon>
    </lineage>
</organism>
<dbReference type="InterPro" id="IPR003593">
    <property type="entry name" value="AAA+_ATPase"/>
</dbReference>
<proteinExistence type="predicted"/>
<reference evidence="7" key="1">
    <citation type="submission" date="2021-06" db="EMBL/GenBank/DDBJ databases">
        <authorList>
            <person name="Hodson N. C."/>
            <person name="Mongue J. A."/>
            <person name="Jaron S. K."/>
        </authorList>
    </citation>
    <scope>NUCLEOTIDE SEQUENCE</scope>
</reference>
<dbReference type="PROSITE" id="PS50893">
    <property type="entry name" value="ABC_TRANSPORTER_2"/>
    <property type="match status" value="2"/>
</dbReference>
<feature type="transmembrane region" description="Helical" evidence="4">
    <location>
        <begin position="1022"/>
        <end position="1044"/>
    </location>
</feature>
<feature type="transmembrane region" description="Helical" evidence="4">
    <location>
        <begin position="1094"/>
        <end position="1114"/>
    </location>
</feature>
<sequence length="1570" mass="179561">ILIAGLLHGGREPSVFVDVSSLDGLMKKLAEDLESVISIQSDNSSLRMGKSSKQPSDISAIIKKSSRFLKQKNQHFVRENPCGDDQAFAILSLALHTRVVRFSKLFRYATCLDFVLIALGIICSLLAALFYVATIYSFGLFNHFFHNQTAQPCLNIKNFDGSDLSISYPYVWLSIILTIFAFLQSMLFDLSAVRQVKRIRLEYVESIVKKDSTWFDCYIDRDLPFRIAKDMQEMRLGMGESLGKLVFHTTVSILMMAASFVLSFKVAIIAAFIVPAFTITSLLKVKASRDVHKDEIRLYRPANTVATQLLSKVLLIKSFCGEAKAVKDYASALYSACDLRSNILLTALWASLAWFISLVSHPFLIWLSIEYFDDYDIMMSNIKSCNHCGDSLIWVCPHIPLYGRLDTILMYLTFAVYFLSNMPNVYSRIKKAQFVAAEVFFYIDWKAGINNISKDGHIPRPNAIGKVALKDVSFNYPLRPATEVIHNINIVVHPGQMIAIFGPSKCGKTTMLRLMLRKYDICEGSIQLDGAELHTLNVPWLRSQIGYVSQYPRFLNGTIEEIISGFLKPSMEEIMRVCKKADVISDILALPEGFKTRLGNKSQAKLSLWQMKKIYLAHIFLRKSRLILLDDFFANTDERSENSMVELFESMRESFTLIITSRKIKAIMKVCDTIYVMKEGQIVQFGNHDIMSTKKGIYMDFLQETLQEERKTIAMHPKTDSQLIYYKFGDAIRRVHDLHDKDHQRDYSKLRENKKAINSVLLRHNIRTHEQILPSHLTGGYNKFITFYTPLDKHYELNLLRHQLVNARDLRAKVLPDLDLDGYPGVQTKLRNKPATITLERFVQDHEQAKDLHVDSNFSTDSAIESSSSKSKMETENVIDMLFANFKKKNYPTSEKIKMDGSMKSRILGWKTAGLARLQHYYGWSINSPVDTDSIRSEDSYLFWQDYSSRLQLSNKSTRDPIRLIDFIKIARHAWPYFLLTFLTSTTLGLCLVYTVFETSEVMAAYLVHERKNTFLDQVEQVVYWACLAFVVSFAQETILPLGLCTINKFRVAHFAALLEQEMRWFANRRNDIEYLCEFLATDLWSINIVIIEWIAICSESLVILISSAVVILVHTGTLWPKNLALLGIIPVLIFINYLQAKNRMHLTEKSDEESEKLMYEMISNISTVITQGLSGHILNLYKQLQFEPKNPTLSRRFRYVWSFVKRHLIYALSRASFLLSLSAWTVVFWEDYFTHQEAVLFVIVTYLMFNGVFPMGFAFGILPSYKDHADSASFIFETMNSMKINKMINENQRSFNMEHGTPPPAFTFENVSCADSVHSDVVVLRGLNFVIPSGNYVAIVSSSAASRIAFMGLLYRFYDPEEGKILINGINYNELQVRSLRRNIVKVSQDPDFFMDLSIADNIAYGDNSRNVSKEDIIKAGKLAHIDDIIEEMPQEYNTKLKDLPVNAETFALKQRIGVARAAVRKAKVVIVNELTVSVDEECDRLLMKSLMNLRKGRTFIVISQRIHPIRGADTIVVINESTVAEMGADKDLLKKKGLYYEMYMSQQLYERGTEVALADIKMSSFISE</sequence>
<evidence type="ECO:0000256" key="4">
    <source>
        <dbReference type="SAM" id="Phobius"/>
    </source>
</evidence>
<dbReference type="InterPro" id="IPR039421">
    <property type="entry name" value="Type_1_exporter"/>
</dbReference>
<dbReference type="SMART" id="SM00382">
    <property type="entry name" value="AAA"/>
    <property type="match status" value="1"/>
</dbReference>
<dbReference type="GO" id="GO:0005524">
    <property type="term" value="F:ATP binding"/>
    <property type="evidence" value="ECO:0007669"/>
    <property type="project" value="InterPro"/>
</dbReference>
<feature type="domain" description="ABC transporter" evidence="5">
    <location>
        <begin position="467"/>
        <end position="704"/>
    </location>
</feature>
<feature type="transmembrane region" description="Helical" evidence="4">
    <location>
        <begin position="1240"/>
        <end position="1263"/>
    </location>
</feature>
<dbReference type="PANTHER" id="PTHR43394:SF1">
    <property type="entry name" value="ATP-BINDING CASSETTE SUB-FAMILY B MEMBER 10, MITOCHONDRIAL"/>
    <property type="match status" value="1"/>
</dbReference>
<dbReference type="PANTHER" id="PTHR43394">
    <property type="entry name" value="ATP-DEPENDENT PERMEASE MDL1, MITOCHONDRIAL"/>
    <property type="match status" value="1"/>
</dbReference>
<comment type="caution">
    <text evidence="7">The sequence shown here is derived from an EMBL/GenBank/DDBJ whole genome shotgun (WGS) entry which is preliminary data.</text>
</comment>
<keyword evidence="2 4" id="KW-1133">Transmembrane helix</keyword>